<keyword evidence="1" id="KW-0812">Transmembrane</keyword>
<name>A0A370Q936_9FLAO</name>
<dbReference type="RefSeq" id="WP_115124276.1">
    <property type="nucleotide sequence ID" value="NZ_QRAO01000004.1"/>
</dbReference>
<dbReference type="Gene3D" id="1.10.150.320">
    <property type="entry name" value="Photosystem II 12 kDa extrinsic protein"/>
    <property type="match status" value="1"/>
</dbReference>
<sequence>MFKNNLKKSYLNIAKSDQGGILLLTALILLLLGVYFFVEIETEEHLDISSTEILLGQRQIVSLQQAEIERRKPKLYPFNPNFITDYKSYTLGMPTEAYDKLKAFREKDKWINSVSDFQRVTGVSDVWLDSISPYFKFPEWVTNPKPKFSKNSNYIDFNKERPYAQKIDLNTATPEQLQKVSGIGEALSQRIVNYRGKLGGFTSDVQLGEVYGLSSQVVERTKNLFTVKTPKHIDKININTATASDLSTIPGIGFEMAKKIWEFVKLREGIAALSELEKIDGISANKIKRFQLYLSVE</sequence>
<evidence type="ECO:0000259" key="2">
    <source>
        <dbReference type="SMART" id="SM00278"/>
    </source>
</evidence>
<dbReference type="SUPFAM" id="SSF47781">
    <property type="entry name" value="RuvA domain 2-like"/>
    <property type="match status" value="2"/>
</dbReference>
<keyword evidence="4" id="KW-1185">Reference proteome</keyword>
<feature type="domain" description="Helix-hairpin-helix DNA-binding motif class 1" evidence="2">
    <location>
        <begin position="175"/>
        <end position="194"/>
    </location>
</feature>
<dbReference type="SMART" id="SM00278">
    <property type="entry name" value="HhH1"/>
    <property type="match status" value="3"/>
</dbReference>
<evidence type="ECO:0000256" key="1">
    <source>
        <dbReference type="SAM" id="Phobius"/>
    </source>
</evidence>
<reference evidence="3 4" key="1">
    <citation type="submission" date="2018-07" db="EMBL/GenBank/DDBJ databases">
        <title>Genomic Encyclopedia of Type Strains, Phase IV (KMG-IV): sequencing the most valuable type-strain genomes for metagenomic binning, comparative biology and taxonomic classification.</title>
        <authorList>
            <person name="Goeker M."/>
        </authorList>
    </citation>
    <scope>NUCLEOTIDE SEQUENCE [LARGE SCALE GENOMIC DNA]</scope>
    <source>
        <strain evidence="3 4">DSM 101478</strain>
    </source>
</reference>
<keyword evidence="1" id="KW-0472">Membrane</keyword>
<dbReference type="AlphaFoldDB" id="A0A370Q936"/>
<feature type="domain" description="Helix-hairpin-helix DNA-binding motif class 1" evidence="2">
    <location>
        <begin position="244"/>
        <end position="263"/>
    </location>
</feature>
<dbReference type="InterPro" id="IPR003583">
    <property type="entry name" value="Hlx-hairpin-Hlx_DNA-bd_motif"/>
</dbReference>
<evidence type="ECO:0000313" key="4">
    <source>
        <dbReference type="Proteomes" id="UP000255317"/>
    </source>
</evidence>
<proteinExistence type="predicted"/>
<dbReference type="PANTHER" id="PTHR21180:SF32">
    <property type="entry name" value="ENDONUCLEASE_EXONUCLEASE_PHOSPHATASE FAMILY DOMAIN-CONTAINING PROTEIN 1"/>
    <property type="match status" value="1"/>
</dbReference>
<dbReference type="InterPro" id="IPR051675">
    <property type="entry name" value="Endo/Exo/Phosphatase_dom_1"/>
</dbReference>
<organism evidence="3 4">
    <name type="scientific">Marinirhabdus gelatinilytica</name>
    <dbReference type="NCBI Taxonomy" id="1703343"/>
    <lineage>
        <taxon>Bacteria</taxon>
        <taxon>Pseudomonadati</taxon>
        <taxon>Bacteroidota</taxon>
        <taxon>Flavobacteriia</taxon>
        <taxon>Flavobacteriales</taxon>
        <taxon>Flavobacteriaceae</taxon>
    </lineage>
</organism>
<dbReference type="GO" id="GO:0003677">
    <property type="term" value="F:DNA binding"/>
    <property type="evidence" value="ECO:0007669"/>
    <property type="project" value="InterPro"/>
</dbReference>
<feature type="transmembrane region" description="Helical" evidence="1">
    <location>
        <begin position="21"/>
        <end position="38"/>
    </location>
</feature>
<dbReference type="InterPro" id="IPR010994">
    <property type="entry name" value="RuvA_2-like"/>
</dbReference>
<gene>
    <name evidence="3" type="ORF">C8D94_104241</name>
</gene>
<dbReference type="OrthoDB" id="981124at2"/>
<evidence type="ECO:0000313" key="3">
    <source>
        <dbReference type="EMBL" id="RDK84866.1"/>
    </source>
</evidence>
<protein>
    <submittedName>
        <fullName evidence="3">Competence ComEA-like helix-hairpin-helix protein</fullName>
    </submittedName>
</protein>
<dbReference type="GO" id="GO:0015628">
    <property type="term" value="P:protein secretion by the type II secretion system"/>
    <property type="evidence" value="ECO:0007669"/>
    <property type="project" value="TreeGrafter"/>
</dbReference>
<accession>A0A370Q936</accession>
<dbReference type="Proteomes" id="UP000255317">
    <property type="component" value="Unassembled WGS sequence"/>
</dbReference>
<keyword evidence="1" id="KW-1133">Transmembrane helix</keyword>
<dbReference type="Gene3D" id="1.10.150.280">
    <property type="entry name" value="AF1531-like domain"/>
    <property type="match status" value="1"/>
</dbReference>
<comment type="caution">
    <text evidence="3">The sequence shown here is derived from an EMBL/GenBank/DDBJ whole genome shotgun (WGS) entry which is preliminary data.</text>
</comment>
<dbReference type="GO" id="GO:0006281">
    <property type="term" value="P:DNA repair"/>
    <property type="evidence" value="ECO:0007669"/>
    <property type="project" value="InterPro"/>
</dbReference>
<dbReference type="Pfam" id="PF12836">
    <property type="entry name" value="HHH_3"/>
    <property type="match status" value="2"/>
</dbReference>
<dbReference type="PANTHER" id="PTHR21180">
    <property type="entry name" value="ENDONUCLEASE/EXONUCLEASE/PHOSPHATASE FAMILY DOMAIN-CONTAINING PROTEIN 1"/>
    <property type="match status" value="1"/>
</dbReference>
<dbReference type="EMBL" id="QRAO01000004">
    <property type="protein sequence ID" value="RDK84866.1"/>
    <property type="molecule type" value="Genomic_DNA"/>
</dbReference>
<dbReference type="GO" id="GO:0015627">
    <property type="term" value="C:type II protein secretion system complex"/>
    <property type="evidence" value="ECO:0007669"/>
    <property type="project" value="TreeGrafter"/>
</dbReference>
<feature type="domain" description="Helix-hairpin-helix DNA-binding motif class 1" evidence="2">
    <location>
        <begin position="274"/>
        <end position="293"/>
    </location>
</feature>